<dbReference type="PROSITE" id="PS51293">
    <property type="entry name" value="SANT"/>
    <property type="match status" value="1"/>
</dbReference>
<dbReference type="GO" id="GO:0042795">
    <property type="term" value="P:snRNA transcription by RNA polymerase II"/>
    <property type="evidence" value="ECO:0007669"/>
    <property type="project" value="TreeGrafter"/>
</dbReference>
<sequence length="352" mass="40088">MVGAWTPHEDELLRRRVEKAGSESWSKIAESVPGRSSKQCRDRWRNHLDPSLIKTAFTTDEEIALENAYEELGNRWTEIAKRLPGRSEHDIKLRWKTMHPHRQEKAKARSFGFGFGSLKLHSSSSSASSTSEPKSTPTPRSAPIETSPPPFARRRSFENVMNTTEHLANQYGHEYMSPSSSRPRNFSNVMGSENVASMLDEIHLNAMHKRPYLEDHRRMQLEWERQDSLGSSNNNTSLHSLNGSFALSESFLANLRNAETNDGVDDGQLVDSLFASFGPHDEEAIRRTFNLSVQEFDDLLENKSEIKKSLSKLSLRSSMLSNTSFLNNDDDLNHLINSCVQPPYHDEQHMTF</sequence>
<evidence type="ECO:0000256" key="2">
    <source>
        <dbReference type="ARBA" id="ARBA00023015"/>
    </source>
</evidence>
<dbReference type="InterPro" id="IPR051575">
    <property type="entry name" value="Myb-like_DNA-bd"/>
</dbReference>
<dbReference type="eggNOG" id="KOG0048">
    <property type="taxonomic scope" value="Eukaryota"/>
</dbReference>
<feature type="compositionally biased region" description="Low complexity" evidence="6">
    <location>
        <begin position="122"/>
        <end position="141"/>
    </location>
</feature>
<evidence type="ECO:0000313" key="11">
    <source>
        <dbReference type="Proteomes" id="UP000030762"/>
    </source>
</evidence>
<dbReference type="EMBL" id="JH767160">
    <property type="protein sequence ID" value="EQC33158.1"/>
    <property type="molecule type" value="Genomic_DNA"/>
</dbReference>
<evidence type="ECO:0000256" key="1">
    <source>
        <dbReference type="ARBA" id="ARBA00022737"/>
    </source>
</evidence>
<evidence type="ECO:0000313" key="10">
    <source>
        <dbReference type="EMBL" id="EQC33158.1"/>
    </source>
</evidence>
<evidence type="ECO:0008006" key="12">
    <source>
        <dbReference type="Google" id="ProtNLM"/>
    </source>
</evidence>
<evidence type="ECO:0000259" key="9">
    <source>
        <dbReference type="PROSITE" id="PS51294"/>
    </source>
</evidence>
<evidence type="ECO:0000259" key="8">
    <source>
        <dbReference type="PROSITE" id="PS51293"/>
    </source>
</evidence>
<reference evidence="10 11" key="1">
    <citation type="submission" date="2012-04" db="EMBL/GenBank/DDBJ databases">
        <title>The Genome Sequence of Saprolegnia declina VS20.</title>
        <authorList>
            <consortium name="The Broad Institute Genome Sequencing Platform"/>
            <person name="Russ C."/>
            <person name="Nusbaum C."/>
            <person name="Tyler B."/>
            <person name="van West P."/>
            <person name="Dieguez-Uribeondo J."/>
            <person name="de Bruijn I."/>
            <person name="Tripathy S."/>
            <person name="Jiang R."/>
            <person name="Young S.K."/>
            <person name="Zeng Q."/>
            <person name="Gargeya S."/>
            <person name="Fitzgerald M."/>
            <person name="Haas B."/>
            <person name="Abouelleil A."/>
            <person name="Alvarado L."/>
            <person name="Arachchi H.M."/>
            <person name="Berlin A."/>
            <person name="Chapman S.B."/>
            <person name="Goldberg J."/>
            <person name="Griggs A."/>
            <person name="Gujja S."/>
            <person name="Hansen M."/>
            <person name="Howarth C."/>
            <person name="Imamovic A."/>
            <person name="Larimer J."/>
            <person name="McCowen C."/>
            <person name="Montmayeur A."/>
            <person name="Murphy C."/>
            <person name="Neiman D."/>
            <person name="Pearson M."/>
            <person name="Priest M."/>
            <person name="Roberts A."/>
            <person name="Saif S."/>
            <person name="Shea T."/>
            <person name="Sisk P."/>
            <person name="Sykes S."/>
            <person name="Wortman J."/>
            <person name="Nusbaum C."/>
            <person name="Birren B."/>
        </authorList>
    </citation>
    <scope>NUCLEOTIDE SEQUENCE [LARGE SCALE GENOMIC DNA]</scope>
    <source>
        <strain evidence="10 11">VS20</strain>
    </source>
</reference>
<dbReference type="InterPro" id="IPR001005">
    <property type="entry name" value="SANT/Myb"/>
</dbReference>
<organism evidence="10 11">
    <name type="scientific">Saprolegnia diclina (strain VS20)</name>
    <dbReference type="NCBI Taxonomy" id="1156394"/>
    <lineage>
        <taxon>Eukaryota</taxon>
        <taxon>Sar</taxon>
        <taxon>Stramenopiles</taxon>
        <taxon>Oomycota</taxon>
        <taxon>Saprolegniomycetes</taxon>
        <taxon>Saprolegniales</taxon>
        <taxon>Saprolegniaceae</taxon>
        <taxon>Saprolegnia</taxon>
    </lineage>
</organism>
<dbReference type="CDD" id="cd00167">
    <property type="entry name" value="SANT"/>
    <property type="match status" value="2"/>
</dbReference>
<dbReference type="AlphaFoldDB" id="T0RLH7"/>
<feature type="domain" description="HTH myb-type" evidence="9">
    <location>
        <begin position="1"/>
        <end position="52"/>
    </location>
</feature>
<dbReference type="InParanoid" id="T0RLH7"/>
<dbReference type="GO" id="GO:0019185">
    <property type="term" value="C:snRNA-activating protein complex"/>
    <property type="evidence" value="ECO:0007669"/>
    <property type="project" value="TreeGrafter"/>
</dbReference>
<dbReference type="Pfam" id="PF13921">
    <property type="entry name" value="Myb_DNA-bind_6"/>
    <property type="match status" value="1"/>
</dbReference>
<feature type="domain" description="SANT" evidence="8">
    <location>
        <begin position="1"/>
        <end position="42"/>
    </location>
</feature>
<dbReference type="SMART" id="SM00717">
    <property type="entry name" value="SANT"/>
    <property type="match status" value="2"/>
</dbReference>
<dbReference type="RefSeq" id="XP_008613281.1">
    <property type="nucleotide sequence ID" value="XM_008615059.1"/>
</dbReference>
<keyword evidence="1" id="KW-0677">Repeat</keyword>
<protein>
    <recommendedName>
        <fullName evidence="12">Myb-like DNA-binding protein</fullName>
    </recommendedName>
</protein>
<keyword evidence="4" id="KW-0804">Transcription</keyword>
<dbReference type="OMA" id="GHEYMSP"/>
<dbReference type="OrthoDB" id="2143914at2759"/>
<dbReference type="GO" id="GO:0001006">
    <property type="term" value="F:RNA polymerase III type 3 promoter sequence-specific DNA binding"/>
    <property type="evidence" value="ECO:0007669"/>
    <property type="project" value="TreeGrafter"/>
</dbReference>
<dbReference type="Gene3D" id="1.10.10.60">
    <property type="entry name" value="Homeodomain-like"/>
    <property type="match status" value="2"/>
</dbReference>
<dbReference type="GeneID" id="19949871"/>
<keyword evidence="3" id="KW-0238">DNA-binding</keyword>
<evidence type="ECO:0000256" key="4">
    <source>
        <dbReference type="ARBA" id="ARBA00023163"/>
    </source>
</evidence>
<evidence type="ECO:0000256" key="6">
    <source>
        <dbReference type="SAM" id="MobiDB-lite"/>
    </source>
</evidence>
<accession>T0RLH7</accession>
<feature type="region of interest" description="Disordered" evidence="6">
    <location>
        <begin position="122"/>
        <end position="153"/>
    </location>
</feature>
<dbReference type="PROSITE" id="PS50090">
    <property type="entry name" value="MYB_LIKE"/>
    <property type="match status" value="2"/>
</dbReference>
<dbReference type="GO" id="GO:0042796">
    <property type="term" value="P:snRNA transcription by RNA polymerase III"/>
    <property type="evidence" value="ECO:0007669"/>
    <property type="project" value="TreeGrafter"/>
</dbReference>
<dbReference type="SUPFAM" id="SSF46689">
    <property type="entry name" value="Homeodomain-like"/>
    <property type="match status" value="1"/>
</dbReference>
<keyword evidence="11" id="KW-1185">Reference proteome</keyword>
<dbReference type="InterPro" id="IPR017884">
    <property type="entry name" value="SANT_dom"/>
</dbReference>
<dbReference type="FunFam" id="1.10.10.60:FF:000010">
    <property type="entry name" value="Transcriptional activator Myb isoform A"/>
    <property type="match status" value="1"/>
</dbReference>
<dbReference type="PANTHER" id="PTHR46621">
    <property type="entry name" value="SNRNA-ACTIVATING PROTEIN COMPLEX SUBUNIT 4"/>
    <property type="match status" value="1"/>
</dbReference>
<dbReference type="PROSITE" id="PS51294">
    <property type="entry name" value="HTH_MYB"/>
    <property type="match status" value="2"/>
</dbReference>
<feature type="domain" description="HTH myb-type" evidence="9">
    <location>
        <begin position="54"/>
        <end position="103"/>
    </location>
</feature>
<feature type="domain" description="Myb-like" evidence="7">
    <location>
        <begin position="49"/>
        <end position="99"/>
    </location>
</feature>
<feature type="region of interest" description="Disordered" evidence="6">
    <location>
        <begin position="20"/>
        <end position="41"/>
    </location>
</feature>
<evidence type="ECO:0000256" key="5">
    <source>
        <dbReference type="ARBA" id="ARBA00023242"/>
    </source>
</evidence>
<name>T0RLH7_SAPDV</name>
<dbReference type="InterPro" id="IPR017930">
    <property type="entry name" value="Myb_dom"/>
</dbReference>
<dbReference type="Proteomes" id="UP000030762">
    <property type="component" value="Unassembled WGS sequence"/>
</dbReference>
<keyword evidence="5" id="KW-0539">Nucleus</keyword>
<feature type="domain" description="Myb-like" evidence="7">
    <location>
        <begin position="1"/>
        <end position="48"/>
    </location>
</feature>
<gene>
    <name evidence="10" type="ORF">SDRG_09144</name>
</gene>
<dbReference type="PANTHER" id="PTHR46621:SF1">
    <property type="entry name" value="SNRNA-ACTIVATING PROTEIN COMPLEX SUBUNIT 4"/>
    <property type="match status" value="1"/>
</dbReference>
<dbReference type="GO" id="GO:0000978">
    <property type="term" value="F:RNA polymerase II cis-regulatory region sequence-specific DNA binding"/>
    <property type="evidence" value="ECO:0007669"/>
    <property type="project" value="TreeGrafter"/>
</dbReference>
<dbReference type="STRING" id="1156394.T0RLH7"/>
<evidence type="ECO:0000259" key="7">
    <source>
        <dbReference type="PROSITE" id="PS50090"/>
    </source>
</evidence>
<dbReference type="VEuPathDB" id="FungiDB:SDRG_09144"/>
<evidence type="ECO:0000256" key="3">
    <source>
        <dbReference type="ARBA" id="ARBA00023125"/>
    </source>
</evidence>
<proteinExistence type="predicted"/>
<dbReference type="InterPro" id="IPR009057">
    <property type="entry name" value="Homeodomain-like_sf"/>
</dbReference>
<keyword evidence="2" id="KW-0805">Transcription regulation</keyword>